<sequence>MPTNQKDNPAPDPTVSEPKPSDIQASSPPAVPTQTAQQIVNTYIHALREYNDTKDVAQQLIGLVAENRGVPVSKIYEDEEYGVTSKD</sequence>
<protein>
    <submittedName>
        <fullName evidence="5">Swi5-domain-containing protein</fullName>
    </submittedName>
</protein>
<evidence type="ECO:0000256" key="2">
    <source>
        <dbReference type="ARBA" id="ARBA00022763"/>
    </source>
</evidence>
<evidence type="ECO:0000313" key="5">
    <source>
        <dbReference type="EMBL" id="KAK0751906.1"/>
    </source>
</evidence>
<dbReference type="Gene3D" id="1.20.5.170">
    <property type="match status" value="1"/>
</dbReference>
<dbReference type="AlphaFoldDB" id="A0AA40KAM6"/>
<dbReference type="GO" id="GO:0010772">
    <property type="term" value="P:meiotic DNA recombinase assembly involved in reciprocal meiotic recombination"/>
    <property type="evidence" value="ECO:0007669"/>
    <property type="project" value="TreeGrafter"/>
</dbReference>
<comment type="similarity">
    <text evidence="1">Belongs to the SWI5/SAE3 family.</text>
</comment>
<dbReference type="Pfam" id="PF07061">
    <property type="entry name" value="Swi5"/>
    <property type="match status" value="1"/>
</dbReference>
<comment type="caution">
    <text evidence="5">The sequence shown here is derived from an EMBL/GenBank/DDBJ whole genome shotgun (WGS) entry which is preliminary data.</text>
</comment>
<dbReference type="Proteomes" id="UP001172155">
    <property type="component" value="Unassembled WGS sequence"/>
</dbReference>
<dbReference type="PANTHER" id="PTHR28529:SF2">
    <property type="entry name" value="DNA REPAIR PROTEIN SWI5 HOMOLOG"/>
    <property type="match status" value="1"/>
</dbReference>
<feature type="compositionally biased region" description="Polar residues" evidence="4">
    <location>
        <begin position="23"/>
        <end position="34"/>
    </location>
</feature>
<dbReference type="GO" id="GO:0032798">
    <property type="term" value="C:Swi5-Sfr1 complex"/>
    <property type="evidence" value="ECO:0007669"/>
    <property type="project" value="TreeGrafter"/>
</dbReference>
<proteinExistence type="inferred from homology"/>
<dbReference type="EMBL" id="JAUKUD010000002">
    <property type="protein sequence ID" value="KAK0751906.1"/>
    <property type="molecule type" value="Genomic_DNA"/>
</dbReference>
<name>A0AA40KAM6_9PEZI</name>
<organism evidence="5 6">
    <name type="scientific">Schizothecium vesticola</name>
    <dbReference type="NCBI Taxonomy" id="314040"/>
    <lineage>
        <taxon>Eukaryota</taxon>
        <taxon>Fungi</taxon>
        <taxon>Dikarya</taxon>
        <taxon>Ascomycota</taxon>
        <taxon>Pezizomycotina</taxon>
        <taxon>Sordariomycetes</taxon>
        <taxon>Sordariomycetidae</taxon>
        <taxon>Sordariales</taxon>
        <taxon>Schizotheciaceae</taxon>
        <taxon>Schizothecium</taxon>
    </lineage>
</organism>
<dbReference type="PANTHER" id="PTHR28529">
    <property type="entry name" value="DNA REPAIR PROTEIN SWI5 HOMOLOG"/>
    <property type="match status" value="1"/>
</dbReference>
<feature type="region of interest" description="Disordered" evidence="4">
    <location>
        <begin position="1"/>
        <end position="34"/>
    </location>
</feature>
<evidence type="ECO:0000256" key="1">
    <source>
        <dbReference type="ARBA" id="ARBA00008060"/>
    </source>
</evidence>
<dbReference type="GO" id="GO:0000709">
    <property type="term" value="P:meiotic joint molecule formation"/>
    <property type="evidence" value="ECO:0007669"/>
    <property type="project" value="TreeGrafter"/>
</dbReference>
<evidence type="ECO:0000256" key="4">
    <source>
        <dbReference type="SAM" id="MobiDB-lite"/>
    </source>
</evidence>
<dbReference type="GO" id="GO:0034974">
    <property type="term" value="C:Swi5-Swi2 complex"/>
    <property type="evidence" value="ECO:0007669"/>
    <property type="project" value="TreeGrafter"/>
</dbReference>
<keyword evidence="3" id="KW-0234">DNA repair</keyword>
<keyword evidence="6" id="KW-1185">Reference proteome</keyword>
<keyword evidence="2" id="KW-0227">DNA damage</keyword>
<gene>
    <name evidence="5" type="ORF">B0T18DRAFT_79566</name>
</gene>
<dbReference type="InterPro" id="IPR010760">
    <property type="entry name" value="DNA-repair_Swi5"/>
</dbReference>
<accession>A0AA40KAM6</accession>
<reference evidence="5" key="1">
    <citation type="submission" date="2023-06" db="EMBL/GenBank/DDBJ databases">
        <title>Genome-scale phylogeny and comparative genomics of the fungal order Sordariales.</title>
        <authorList>
            <consortium name="Lawrence Berkeley National Laboratory"/>
            <person name="Hensen N."/>
            <person name="Bonometti L."/>
            <person name="Westerberg I."/>
            <person name="Brannstrom I.O."/>
            <person name="Guillou S."/>
            <person name="Cros-Aarteil S."/>
            <person name="Calhoun S."/>
            <person name="Haridas S."/>
            <person name="Kuo A."/>
            <person name="Mondo S."/>
            <person name="Pangilinan J."/>
            <person name="Riley R."/>
            <person name="LaButti K."/>
            <person name="Andreopoulos B."/>
            <person name="Lipzen A."/>
            <person name="Chen C."/>
            <person name="Yanf M."/>
            <person name="Daum C."/>
            <person name="Ng V."/>
            <person name="Clum A."/>
            <person name="Steindorff A."/>
            <person name="Ohm R."/>
            <person name="Martin F."/>
            <person name="Silar P."/>
            <person name="Natvig D."/>
            <person name="Lalanne C."/>
            <person name="Gautier V."/>
            <person name="Ament-velasquez S.L."/>
            <person name="Kruys A."/>
            <person name="Hutchinson M.I."/>
            <person name="Powell A.J."/>
            <person name="Barry K."/>
            <person name="Miller A.N."/>
            <person name="Grigoriev I.V."/>
            <person name="Debuchy R."/>
            <person name="Gladieux P."/>
            <person name="Thoren M.H."/>
            <person name="Johannesson H."/>
        </authorList>
    </citation>
    <scope>NUCLEOTIDE SEQUENCE</scope>
    <source>
        <strain evidence="5">SMH3187-1</strain>
    </source>
</reference>
<evidence type="ECO:0000256" key="3">
    <source>
        <dbReference type="ARBA" id="ARBA00023204"/>
    </source>
</evidence>
<evidence type="ECO:0000313" key="6">
    <source>
        <dbReference type="Proteomes" id="UP001172155"/>
    </source>
</evidence>